<feature type="region of interest" description="Disordered" evidence="1">
    <location>
        <begin position="32"/>
        <end position="103"/>
    </location>
</feature>
<sequence length="555" mass="59374">MRSFTLWRAALVAMALFGLFLHVYAQDQSQSQSLSSNDSNTASPLPSPTQNISRDGTAGSRSGSDEQDLATADDSMSSNTMSEEQTLDDDNDNDNSAESFGASYEETGLPGAVSLNTPNYMAIPTPMFEIGSNVVLGWSYSNDTLRPPAKVSICGRYPSDFAAFQARTGVCDWVVASNLTGSTQNYTWDTVTQGAPGYSFYADTGYMMYIYDGDFGIGNPNPGAGRITPFVFTFSMYNSQYGNTNQGVPVGYNPSIAPANQISLWTFVGVMQDCSYNGYYSWPLMLGSTTTSRRLLLLILSLCALVSLLGLSTLADDTANVGDKGNGSGDNRDLTVNIGGATATTAASSGFGISLNNGGDSTPSKTGSSKSPSSTGSGSSNGQPGRITMKTPPQSVASPLFEIASTVQLQWDYDNNMKKPPSQITIRGQMPSGFFQPGTTKPLYWYIAQNVSAAPKAYNWDTITESPPGYTLREGSGYKLFIYDSDIGWDNSTHVYPGKLFQFMLPFSMYNSRYAQSNDGVPKNYNPNAAPRSASAGTGVWMAILAATTAGMLLF</sequence>
<feature type="chain" id="PRO_5040864524" description="DUF7137 domain-containing protein" evidence="3">
    <location>
        <begin position="26"/>
        <end position="555"/>
    </location>
</feature>
<keyword evidence="2" id="KW-1133">Transmembrane helix</keyword>
<feature type="compositionally biased region" description="Polar residues" evidence="1">
    <location>
        <begin position="74"/>
        <end position="84"/>
    </location>
</feature>
<reference evidence="5" key="1">
    <citation type="submission" date="2022-07" db="EMBL/GenBank/DDBJ databases">
        <title>Phylogenomic reconstructions and comparative analyses of Kickxellomycotina fungi.</title>
        <authorList>
            <person name="Reynolds N.K."/>
            <person name="Stajich J.E."/>
            <person name="Barry K."/>
            <person name="Grigoriev I.V."/>
            <person name="Crous P."/>
            <person name="Smith M.E."/>
        </authorList>
    </citation>
    <scope>NUCLEOTIDE SEQUENCE</scope>
    <source>
        <strain evidence="5">BCRC 34297</strain>
    </source>
</reference>
<evidence type="ECO:0000256" key="1">
    <source>
        <dbReference type="SAM" id="MobiDB-lite"/>
    </source>
</evidence>
<feature type="compositionally biased region" description="Polar residues" evidence="1">
    <location>
        <begin position="41"/>
        <end position="62"/>
    </location>
</feature>
<name>A0A9W8GXZ4_9FUNG</name>
<keyword evidence="2" id="KW-0812">Transmembrane</keyword>
<feature type="compositionally biased region" description="Acidic residues" evidence="1">
    <location>
        <begin position="85"/>
        <end position="95"/>
    </location>
</feature>
<accession>A0A9W8GXZ4</accession>
<gene>
    <name evidence="5" type="ORF">GGI19_001997</name>
</gene>
<feature type="signal peptide" evidence="3">
    <location>
        <begin position="1"/>
        <end position="25"/>
    </location>
</feature>
<dbReference type="AlphaFoldDB" id="A0A9W8GXZ4"/>
<evidence type="ECO:0000313" key="5">
    <source>
        <dbReference type="EMBL" id="KAJ2755005.1"/>
    </source>
</evidence>
<proteinExistence type="predicted"/>
<dbReference type="OrthoDB" id="2435509at2759"/>
<evidence type="ECO:0000313" key="6">
    <source>
        <dbReference type="Proteomes" id="UP001140011"/>
    </source>
</evidence>
<dbReference type="Pfam" id="PF23585">
    <property type="entry name" value="DUF7137"/>
    <property type="match status" value="2"/>
</dbReference>
<dbReference type="PANTHER" id="PTHR42028:SF1">
    <property type="entry name" value="YALI0E30657P"/>
    <property type="match status" value="1"/>
</dbReference>
<organism evidence="5 6">
    <name type="scientific">Coemansia pectinata</name>
    <dbReference type="NCBI Taxonomy" id="1052879"/>
    <lineage>
        <taxon>Eukaryota</taxon>
        <taxon>Fungi</taxon>
        <taxon>Fungi incertae sedis</taxon>
        <taxon>Zoopagomycota</taxon>
        <taxon>Kickxellomycotina</taxon>
        <taxon>Kickxellomycetes</taxon>
        <taxon>Kickxellales</taxon>
        <taxon>Kickxellaceae</taxon>
        <taxon>Coemansia</taxon>
    </lineage>
</organism>
<dbReference type="InterPro" id="IPR055561">
    <property type="entry name" value="DUF7137"/>
</dbReference>
<feature type="domain" description="DUF7137" evidence="4">
    <location>
        <begin position="383"/>
        <end position="514"/>
    </location>
</feature>
<feature type="transmembrane region" description="Helical" evidence="2">
    <location>
        <begin position="295"/>
        <end position="315"/>
    </location>
</feature>
<feature type="region of interest" description="Disordered" evidence="1">
    <location>
        <begin position="352"/>
        <end position="393"/>
    </location>
</feature>
<dbReference type="Proteomes" id="UP001140011">
    <property type="component" value="Unassembled WGS sequence"/>
</dbReference>
<comment type="caution">
    <text evidence="5">The sequence shown here is derived from an EMBL/GenBank/DDBJ whole genome shotgun (WGS) entry which is preliminary data.</text>
</comment>
<keyword evidence="6" id="KW-1185">Reference proteome</keyword>
<dbReference type="EMBL" id="JANBUH010000083">
    <property type="protein sequence ID" value="KAJ2755005.1"/>
    <property type="molecule type" value="Genomic_DNA"/>
</dbReference>
<keyword evidence="3" id="KW-0732">Signal</keyword>
<keyword evidence="2" id="KW-0472">Membrane</keyword>
<evidence type="ECO:0000256" key="2">
    <source>
        <dbReference type="SAM" id="Phobius"/>
    </source>
</evidence>
<protein>
    <recommendedName>
        <fullName evidence="4">DUF7137 domain-containing protein</fullName>
    </recommendedName>
</protein>
<feature type="domain" description="DUF7137" evidence="4">
    <location>
        <begin position="110"/>
        <end position="240"/>
    </location>
</feature>
<feature type="compositionally biased region" description="Low complexity" evidence="1">
    <location>
        <begin position="361"/>
        <end position="380"/>
    </location>
</feature>
<dbReference type="PANTHER" id="PTHR42028">
    <property type="entry name" value="CHROMOSOME 1, WHOLE GENOME SHOTGUN SEQUENCE"/>
    <property type="match status" value="1"/>
</dbReference>
<evidence type="ECO:0000256" key="3">
    <source>
        <dbReference type="SAM" id="SignalP"/>
    </source>
</evidence>
<evidence type="ECO:0000259" key="4">
    <source>
        <dbReference type="Pfam" id="PF23585"/>
    </source>
</evidence>